<evidence type="ECO:0008006" key="10">
    <source>
        <dbReference type="Google" id="ProtNLM"/>
    </source>
</evidence>
<keyword evidence="2" id="KW-0813">Transport</keyword>
<keyword evidence="3" id="KW-1003">Cell membrane</keyword>
<evidence type="ECO:0000256" key="6">
    <source>
        <dbReference type="ARBA" id="ARBA00022989"/>
    </source>
</evidence>
<evidence type="ECO:0000313" key="9">
    <source>
        <dbReference type="EMBL" id="GAI84809.1"/>
    </source>
</evidence>
<evidence type="ECO:0000256" key="7">
    <source>
        <dbReference type="ARBA" id="ARBA00023010"/>
    </source>
</evidence>
<dbReference type="PANTHER" id="PTHR33909:SF1">
    <property type="entry name" value="SEC TRANSLOCON ACCESSORY COMPLEX SUBUNIT YAJC"/>
    <property type="match status" value="1"/>
</dbReference>
<evidence type="ECO:0000256" key="2">
    <source>
        <dbReference type="ARBA" id="ARBA00022448"/>
    </source>
</evidence>
<dbReference type="EMBL" id="BARW01011178">
    <property type="protein sequence ID" value="GAI84809.1"/>
    <property type="molecule type" value="Genomic_DNA"/>
</dbReference>
<comment type="subcellular location">
    <subcellularLocation>
        <location evidence="1">Cell membrane</location>
        <topology evidence="1">Single-pass membrane protein</topology>
    </subcellularLocation>
</comment>
<dbReference type="SMART" id="SM01323">
    <property type="entry name" value="YajC"/>
    <property type="match status" value="1"/>
</dbReference>
<keyword evidence="5" id="KW-0653">Protein transport</keyword>
<evidence type="ECO:0000256" key="5">
    <source>
        <dbReference type="ARBA" id="ARBA00022927"/>
    </source>
</evidence>
<dbReference type="PANTHER" id="PTHR33909">
    <property type="entry name" value="SEC TRANSLOCON ACCESSORY COMPLEX SUBUNIT YAJC"/>
    <property type="match status" value="1"/>
</dbReference>
<protein>
    <recommendedName>
        <fullName evidence="10">Preprotein translocase subunit YajC</fullName>
    </recommendedName>
</protein>
<organism evidence="9">
    <name type="scientific">marine sediment metagenome</name>
    <dbReference type="NCBI Taxonomy" id="412755"/>
    <lineage>
        <taxon>unclassified sequences</taxon>
        <taxon>metagenomes</taxon>
        <taxon>ecological metagenomes</taxon>
    </lineage>
</organism>
<keyword evidence="8" id="KW-0472">Membrane</keyword>
<reference evidence="9" key="1">
    <citation type="journal article" date="2014" name="Front. Microbiol.">
        <title>High frequency of phylogenetically diverse reductive dehalogenase-homologous genes in deep subseafloor sedimentary metagenomes.</title>
        <authorList>
            <person name="Kawai M."/>
            <person name="Futagami T."/>
            <person name="Toyoda A."/>
            <person name="Takaki Y."/>
            <person name="Nishi S."/>
            <person name="Hori S."/>
            <person name="Arai W."/>
            <person name="Tsubouchi T."/>
            <person name="Morono Y."/>
            <person name="Uchiyama I."/>
            <person name="Ito T."/>
            <person name="Fujiyama A."/>
            <person name="Inagaki F."/>
            <person name="Takami H."/>
        </authorList>
    </citation>
    <scope>NUCLEOTIDE SEQUENCE</scope>
    <source>
        <strain evidence="9">Expedition CK06-06</strain>
    </source>
</reference>
<keyword evidence="4" id="KW-0812">Transmembrane</keyword>
<gene>
    <name evidence="9" type="ORF">S12H4_21668</name>
</gene>
<dbReference type="GO" id="GO:0015031">
    <property type="term" value="P:protein transport"/>
    <property type="evidence" value="ECO:0007669"/>
    <property type="project" value="UniProtKB-KW"/>
</dbReference>
<accession>X1TXN6</accession>
<evidence type="ECO:0000256" key="4">
    <source>
        <dbReference type="ARBA" id="ARBA00022692"/>
    </source>
</evidence>
<dbReference type="AlphaFoldDB" id="X1TXN6"/>
<comment type="caution">
    <text evidence="9">The sequence shown here is derived from an EMBL/GenBank/DDBJ whole genome shotgun (WGS) entry which is preliminary data.</text>
</comment>
<evidence type="ECO:0000256" key="1">
    <source>
        <dbReference type="ARBA" id="ARBA00004162"/>
    </source>
</evidence>
<dbReference type="GO" id="GO:0005886">
    <property type="term" value="C:plasma membrane"/>
    <property type="evidence" value="ECO:0007669"/>
    <property type="project" value="UniProtKB-SubCell"/>
</dbReference>
<dbReference type="InterPro" id="IPR003849">
    <property type="entry name" value="Preprotein_translocase_YajC"/>
</dbReference>
<dbReference type="NCBIfam" id="TIGR00739">
    <property type="entry name" value="yajC"/>
    <property type="match status" value="1"/>
</dbReference>
<proteinExistence type="predicted"/>
<keyword evidence="7" id="KW-0811">Translocation</keyword>
<evidence type="ECO:0000256" key="3">
    <source>
        <dbReference type="ARBA" id="ARBA00022475"/>
    </source>
</evidence>
<evidence type="ECO:0000256" key="8">
    <source>
        <dbReference type="ARBA" id="ARBA00023136"/>
    </source>
</evidence>
<name>X1TXN6_9ZZZZ</name>
<dbReference type="Pfam" id="PF02699">
    <property type="entry name" value="YajC"/>
    <property type="match status" value="1"/>
</dbReference>
<keyword evidence="6" id="KW-1133">Transmembrane helix</keyword>
<sequence length="71" mass="8062">MMYFLMIRPQRKRQKEHQQLIEELKRGDRVITAGGVYGVIETVSEDSVVIKVESGATMRVAKNSVALKREG</sequence>